<keyword evidence="5" id="KW-1133">Transmembrane helix</keyword>
<protein>
    <submittedName>
        <fullName evidence="6">3-keto-5-aminohexanoate cleavage protein</fullName>
    </submittedName>
</protein>
<keyword evidence="4" id="KW-0862">Zinc</keyword>
<sequence>MKPPRRERRSVILTCAITGSIHVPSQSPYLPITPAQIAQEAIDAAREGASIIHLHARAPTDGRPTGDPAVYMQFLPPIHDSTDAIINITTGGAPGMTLDERLAAARLVSPEMTSLNMGTINNGFFASADKIRDWRHDWERPFLEGTYDGIFKNTFKDIEHIMRALHQDLGVMFEFECYDVGQLYNLAYLLDKGLYRGPLFIQLIVGILGGIGAGLDNLLHMLRTAERLFGHEFEWSVLAAGRHQLPMGVHNALLGGNARVGLEDSLTVGGSRELATSNAVQVSQIRAVLESLGLTIATPREARERLGLKGRSQTRLDKLGR</sequence>
<dbReference type="RefSeq" id="WP_150561632.1">
    <property type="nucleotide sequence ID" value="NZ_CABPST010000016.1"/>
</dbReference>
<dbReference type="Gene3D" id="3.20.20.70">
    <property type="entry name" value="Aldolase class I"/>
    <property type="match status" value="1"/>
</dbReference>
<dbReference type="InterPro" id="IPR008567">
    <property type="entry name" value="BKACE"/>
</dbReference>
<dbReference type="GO" id="GO:0043720">
    <property type="term" value="F:3-keto-5-aminohexanoate cleavage activity"/>
    <property type="evidence" value="ECO:0007669"/>
    <property type="project" value="InterPro"/>
</dbReference>
<reference evidence="6 7" key="1">
    <citation type="submission" date="2019-08" db="EMBL/GenBank/DDBJ databases">
        <authorList>
            <person name="Peeters C."/>
        </authorList>
    </citation>
    <scope>NUCLEOTIDE SEQUENCE [LARGE SCALE GENOMIC DNA]</scope>
    <source>
        <strain evidence="6 7">LMG 20603</strain>
    </source>
</reference>
<keyword evidence="2" id="KW-0808">Transferase</keyword>
<evidence type="ECO:0000256" key="4">
    <source>
        <dbReference type="ARBA" id="ARBA00022833"/>
    </source>
</evidence>
<dbReference type="Pfam" id="PF05853">
    <property type="entry name" value="BKACE"/>
    <property type="match status" value="1"/>
</dbReference>
<keyword evidence="7" id="KW-1185">Reference proteome</keyword>
<dbReference type="GO" id="GO:0046872">
    <property type="term" value="F:metal ion binding"/>
    <property type="evidence" value="ECO:0007669"/>
    <property type="project" value="UniProtKB-KW"/>
</dbReference>
<keyword evidence="3" id="KW-0479">Metal-binding</keyword>
<comment type="cofactor">
    <cofactor evidence="1">
        <name>Zn(2+)</name>
        <dbReference type="ChEBI" id="CHEBI:29105"/>
    </cofactor>
</comment>
<dbReference type="OrthoDB" id="9155960at2"/>
<dbReference type="EMBL" id="CABPST010000016">
    <property type="protein sequence ID" value="VVE90496.1"/>
    <property type="molecule type" value="Genomic_DNA"/>
</dbReference>
<keyword evidence="5" id="KW-0812">Transmembrane</keyword>
<accession>A0A5E5BYT9</accession>
<dbReference type="InterPro" id="IPR013785">
    <property type="entry name" value="Aldolase_TIM"/>
</dbReference>
<organism evidence="6 7">
    <name type="scientific">Pandoraea bronchicola</name>
    <dbReference type="NCBI Taxonomy" id="2508287"/>
    <lineage>
        <taxon>Bacteria</taxon>
        <taxon>Pseudomonadati</taxon>
        <taxon>Pseudomonadota</taxon>
        <taxon>Betaproteobacteria</taxon>
        <taxon>Burkholderiales</taxon>
        <taxon>Burkholderiaceae</taxon>
        <taxon>Pandoraea</taxon>
    </lineage>
</organism>
<keyword evidence="5" id="KW-0472">Membrane</keyword>
<gene>
    <name evidence="6" type="ORF">PBR20603_04481</name>
</gene>
<feature type="transmembrane region" description="Helical" evidence="5">
    <location>
        <begin position="199"/>
        <end position="219"/>
    </location>
</feature>
<evidence type="ECO:0000313" key="6">
    <source>
        <dbReference type="EMBL" id="VVE90496.1"/>
    </source>
</evidence>
<dbReference type="Proteomes" id="UP000382040">
    <property type="component" value="Unassembled WGS sequence"/>
</dbReference>
<dbReference type="AlphaFoldDB" id="A0A5E5BYT9"/>
<dbReference type="PANTHER" id="PTHR37418">
    <property type="entry name" value="3-KETO-5-AMINOHEXANOATE CLEAVAGE ENZYME-RELATED"/>
    <property type="match status" value="1"/>
</dbReference>
<evidence type="ECO:0000313" key="7">
    <source>
        <dbReference type="Proteomes" id="UP000382040"/>
    </source>
</evidence>
<dbReference type="PANTHER" id="PTHR37418:SF2">
    <property type="entry name" value="3-KETO-5-AMINOHEXANOATE CLEAVAGE ENZYME"/>
    <property type="match status" value="1"/>
</dbReference>
<evidence type="ECO:0000256" key="1">
    <source>
        <dbReference type="ARBA" id="ARBA00001947"/>
    </source>
</evidence>
<proteinExistence type="predicted"/>
<evidence type="ECO:0000256" key="5">
    <source>
        <dbReference type="SAM" id="Phobius"/>
    </source>
</evidence>
<evidence type="ECO:0000256" key="2">
    <source>
        <dbReference type="ARBA" id="ARBA00022679"/>
    </source>
</evidence>
<name>A0A5E5BYT9_9BURK</name>
<evidence type="ECO:0000256" key="3">
    <source>
        <dbReference type="ARBA" id="ARBA00022723"/>
    </source>
</evidence>